<gene>
    <name evidence="1" type="ORF">L2E82_16263</name>
</gene>
<dbReference type="EMBL" id="CM042011">
    <property type="protein sequence ID" value="KAI3766211.1"/>
    <property type="molecule type" value="Genomic_DNA"/>
</dbReference>
<reference evidence="2" key="1">
    <citation type="journal article" date="2022" name="Mol. Ecol. Resour.">
        <title>The genomes of chicory, endive, great burdock and yacon provide insights into Asteraceae palaeo-polyploidization history and plant inulin production.</title>
        <authorList>
            <person name="Fan W."/>
            <person name="Wang S."/>
            <person name="Wang H."/>
            <person name="Wang A."/>
            <person name="Jiang F."/>
            <person name="Liu H."/>
            <person name="Zhao H."/>
            <person name="Xu D."/>
            <person name="Zhang Y."/>
        </authorList>
    </citation>
    <scope>NUCLEOTIDE SEQUENCE [LARGE SCALE GENOMIC DNA]</scope>
    <source>
        <strain evidence="2">cv. Punajuju</strain>
    </source>
</reference>
<organism evidence="1 2">
    <name type="scientific">Cichorium intybus</name>
    <name type="common">Chicory</name>
    <dbReference type="NCBI Taxonomy" id="13427"/>
    <lineage>
        <taxon>Eukaryota</taxon>
        <taxon>Viridiplantae</taxon>
        <taxon>Streptophyta</taxon>
        <taxon>Embryophyta</taxon>
        <taxon>Tracheophyta</taxon>
        <taxon>Spermatophyta</taxon>
        <taxon>Magnoliopsida</taxon>
        <taxon>eudicotyledons</taxon>
        <taxon>Gunneridae</taxon>
        <taxon>Pentapetalae</taxon>
        <taxon>asterids</taxon>
        <taxon>campanulids</taxon>
        <taxon>Asterales</taxon>
        <taxon>Asteraceae</taxon>
        <taxon>Cichorioideae</taxon>
        <taxon>Cichorieae</taxon>
        <taxon>Cichoriinae</taxon>
        <taxon>Cichorium</taxon>
    </lineage>
</organism>
<comment type="caution">
    <text evidence="1">The sequence shown here is derived from an EMBL/GenBank/DDBJ whole genome shotgun (WGS) entry which is preliminary data.</text>
</comment>
<proteinExistence type="predicted"/>
<evidence type="ECO:0000313" key="2">
    <source>
        <dbReference type="Proteomes" id="UP001055811"/>
    </source>
</evidence>
<protein>
    <submittedName>
        <fullName evidence="1">Uncharacterized protein</fullName>
    </submittedName>
</protein>
<accession>A0ACB9F693</accession>
<dbReference type="Proteomes" id="UP001055811">
    <property type="component" value="Linkage Group LG03"/>
</dbReference>
<sequence length="118" mass="13109">MLNQWWCRLYKILAEGDSETVQTVNVISVAPYASTSELICPNFITVSMSCVMEAGPEDGAYCPLMNQIVIVLSGEEDRIEPCEIEEDTGPDVIRIGVRGTSWVCIERNDIHEAEANDI</sequence>
<reference evidence="1 2" key="2">
    <citation type="journal article" date="2022" name="Mol. Ecol. Resour.">
        <title>The genomes of chicory, endive, great burdock and yacon provide insights into Asteraceae paleo-polyploidization history and plant inulin production.</title>
        <authorList>
            <person name="Fan W."/>
            <person name="Wang S."/>
            <person name="Wang H."/>
            <person name="Wang A."/>
            <person name="Jiang F."/>
            <person name="Liu H."/>
            <person name="Zhao H."/>
            <person name="Xu D."/>
            <person name="Zhang Y."/>
        </authorList>
    </citation>
    <scope>NUCLEOTIDE SEQUENCE [LARGE SCALE GENOMIC DNA]</scope>
    <source>
        <strain evidence="2">cv. Punajuju</strain>
        <tissue evidence="1">Leaves</tissue>
    </source>
</reference>
<name>A0ACB9F693_CICIN</name>
<evidence type="ECO:0000313" key="1">
    <source>
        <dbReference type="EMBL" id="KAI3766211.1"/>
    </source>
</evidence>
<keyword evidence="2" id="KW-1185">Reference proteome</keyword>